<dbReference type="InterPro" id="IPR047021">
    <property type="entry name" value="REXO1/3/4-like"/>
</dbReference>
<keyword evidence="4" id="KW-0698">rRNA processing</keyword>
<feature type="domain" description="Exonuclease" evidence="11">
    <location>
        <begin position="27"/>
        <end position="188"/>
    </location>
</feature>
<evidence type="ECO:0000313" key="12">
    <source>
        <dbReference type="EMBL" id="ETW74938.1"/>
    </source>
</evidence>
<evidence type="ECO:0000256" key="10">
    <source>
        <dbReference type="SAM" id="MobiDB-lite"/>
    </source>
</evidence>
<dbReference type="InParanoid" id="W4JN23"/>
<proteinExistence type="inferred from homology"/>
<evidence type="ECO:0000256" key="7">
    <source>
        <dbReference type="ARBA" id="ARBA00022839"/>
    </source>
</evidence>
<evidence type="ECO:0000256" key="2">
    <source>
        <dbReference type="ARBA" id="ARBA00010489"/>
    </source>
</evidence>
<dbReference type="OrthoDB" id="8191639at2759"/>
<evidence type="ECO:0000256" key="9">
    <source>
        <dbReference type="ARBA" id="ARBA00025599"/>
    </source>
</evidence>
<evidence type="ECO:0000256" key="4">
    <source>
        <dbReference type="ARBA" id="ARBA00022552"/>
    </source>
</evidence>
<dbReference type="PANTHER" id="PTHR12801">
    <property type="entry name" value="RNA EXONUCLEASE REXO1 / RECO3 FAMILY MEMBER-RELATED"/>
    <property type="match status" value="1"/>
</dbReference>
<accession>W4JN23</accession>
<comment type="function">
    <text evidence="9">Exoribonuclease involved in ribosome biosynthesis. Involved in the processing of ITS1, the internal transcribed spacer localized between the 18S and 5.8S rRNAs.</text>
</comment>
<dbReference type="InterPro" id="IPR036397">
    <property type="entry name" value="RNaseH_sf"/>
</dbReference>
<feature type="region of interest" description="Disordered" evidence="10">
    <location>
        <begin position="197"/>
        <end position="298"/>
    </location>
</feature>
<dbReference type="GO" id="GO:0000027">
    <property type="term" value="P:ribosomal large subunit assembly"/>
    <property type="evidence" value="ECO:0007669"/>
    <property type="project" value="TreeGrafter"/>
</dbReference>
<dbReference type="FunFam" id="3.30.420.10:FF:000007">
    <property type="entry name" value="Interferon-stimulated exonuclease gene 20"/>
    <property type="match status" value="1"/>
</dbReference>
<dbReference type="SMART" id="SM00479">
    <property type="entry name" value="EXOIII"/>
    <property type="match status" value="1"/>
</dbReference>
<feature type="compositionally biased region" description="Polar residues" evidence="10">
    <location>
        <begin position="227"/>
        <end position="236"/>
    </location>
</feature>
<dbReference type="SUPFAM" id="SSF53098">
    <property type="entry name" value="Ribonuclease H-like"/>
    <property type="match status" value="1"/>
</dbReference>
<keyword evidence="8" id="KW-0539">Nucleus</keyword>
<reference evidence="12 13" key="1">
    <citation type="journal article" date="2012" name="New Phytol.">
        <title>Insight into trade-off between wood decay and parasitism from the genome of a fungal forest pathogen.</title>
        <authorList>
            <person name="Olson A."/>
            <person name="Aerts A."/>
            <person name="Asiegbu F."/>
            <person name="Belbahri L."/>
            <person name="Bouzid O."/>
            <person name="Broberg A."/>
            <person name="Canback B."/>
            <person name="Coutinho P.M."/>
            <person name="Cullen D."/>
            <person name="Dalman K."/>
            <person name="Deflorio G."/>
            <person name="van Diepen L.T."/>
            <person name="Dunand C."/>
            <person name="Duplessis S."/>
            <person name="Durling M."/>
            <person name="Gonthier P."/>
            <person name="Grimwood J."/>
            <person name="Fossdal C.G."/>
            <person name="Hansson D."/>
            <person name="Henrissat B."/>
            <person name="Hietala A."/>
            <person name="Himmelstrand K."/>
            <person name="Hoffmeister D."/>
            <person name="Hogberg N."/>
            <person name="James T.Y."/>
            <person name="Karlsson M."/>
            <person name="Kohler A."/>
            <person name="Kues U."/>
            <person name="Lee Y.H."/>
            <person name="Lin Y.C."/>
            <person name="Lind M."/>
            <person name="Lindquist E."/>
            <person name="Lombard V."/>
            <person name="Lucas S."/>
            <person name="Lunden K."/>
            <person name="Morin E."/>
            <person name="Murat C."/>
            <person name="Park J."/>
            <person name="Raffaello T."/>
            <person name="Rouze P."/>
            <person name="Salamov A."/>
            <person name="Schmutz J."/>
            <person name="Solheim H."/>
            <person name="Stahlberg J."/>
            <person name="Velez H."/>
            <person name="de Vries R.P."/>
            <person name="Wiebenga A."/>
            <person name="Woodward S."/>
            <person name="Yakovlev I."/>
            <person name="Garbelotto M."/>
            <person name="Martin F."/>
            <person name="Grigoriev I.V."/>
            <person name="Stenlid J."/>
        </authorList>
    </citation>
    <scope>NUCLEOTIDE SEQUENCE [LARGE SCALE GENOMIC DNA]</scope>
    <source>
        <strain evidence="12 13">TC 32-1</strain>
    </source>
</reference>
<evidence type="ECO:0000313" key="13">
    <source>
        <dbReference type="Proteomes" id="UP000030671"/>
    </source>
</evidence>
<dbReference type="Gene3D" id="3.30.420.10">
    <property type="entry name" value="Ribonuclease H-like superfamily/Ribonuclease H"/>
    <property type="match status" value="1"/>
</dbReference>
<dbReference type="eggNOG" id="KOG2249">
    <property type="taxonomic scope" value="Eukaryota"/>
</dbReference>
<dbReference type="Pfam" id="PF00929">
    <property type="entry name" value="RNase_T"/>
    <property type="match status" value="1"/>
</dbReference>
<name>W4JN23_HETIT</name>
<dbReference type="GO" id="GO:0006364">
    <property type="term" value="P:rRNA processing"/>
    <property type="evidence" value="ECO:0007669"/>
    <property type="project" value="UniProtKB-KW"/>
</dbReference>
<dbReference type="GO" id="GO:0008408">
    <property type="term" value="F:3'-5' exonuclease activity"/>
    <property type="evidence" value="ECO:0007669"/>
    <property type="project" value="InterPro"/>
</dbReference>
<dbReference type="InterPro" id="IPR037431">
    <property type="entry name" value="REX4_DEDDh_dom"/>
</dbReference>
<gene>
    <name evidence="12" type="ORF">HETIRDRAFT_56932</name>
</gene>
<evidence type="ECO:0000259" key="11">
    <source>
        <dbReference type="SMART" id="SM00479"/>
    </source>
</evidence>
<organism evidence="12 13">
    <name type="scientific">Heterobasidion irregulare (strain TC 32-1)</name>
    <dbReference type="NCBI Taxonomy" id="747525"/>
    <lineage>
        <taxon>Eukaryota</taxon>
        <taxon>Fungi</taxon>
        <taxon>Dikarya</taxon>
        <taxon>Basidiomycota</taxon>
        <taxon>Agaricomycotina</taxon>
        <taxon>Agaricomycetes</taxon>
        <taxon>Russulales</taxon>
        <taxon>Bondarzewiaceae</taxon>
        <taxon>Heterobasidion</taxon>
        <taxon>Heterobasidion annosum species complex</taxon>
    </lineage>
</organism>
<dbReference type="RefSeq" id="XP_009553050.1">
    <property type="nucleotide sequence ID" value="XM_009554755.1"/>
</dbReference>
<dbReference type="GO" id="GO:0003676">
    <property type="term" value="F:nucleic acid binding"/>
    <property type="evidence" value="ECO:0007669"/>
    <property type="project" value="InterPro"/>
</dbReference>
<keyword evidence="6" id="KW-0378">Hydrolase</keyword>
<evidence type="ECO:0000256" key="6">
    <source>
        <dbReference type="ARBA" id="ARBA00022801"/>
    </source>
</evidence>
<dbReference type="AlphaFoldDB" id="W4JN23"/>
<dbReference type="Proteomes" id="UP000030671">
    <property type="component" value="Unassembled WGS sequence"/>
</dbReference>
<evidence type="ECO:0000256" key="8">
    <source>
        <dbReference type="ARBA" id="ARBA00023242"/>
    </source>
</evidence>
<dbReference type="HOGENOM" id="CLU_022453_6_0_1"/>
<dbReference type="PANTHER" id="PTHR12801:SF45">
    <property type="entry name" value="RNA EXONUCLEASE 4"/>
    <property type="match status" value="1"/>
</dbReference>
<comment type="similarity">
    <text evidence="2">Belongs to the REXO4 family.</text>
</comment>
<evidence type="ECO:0000256" key="5">
    <source>
        <dbReference type="ARBA" id="ARBA00022722"/>
    </source>
</evidence>
<keyword evidence="5" id="KW-0540">Nuclease</keyword>
<dbReference type="CDD" id="cd06144">
    <property type="entry name" value="REX4_like"/>
    <property type="match status" value="1"/>
</dbReference>
<dbReference type="EMBL" id="KI925467">
    <property type="protein sequence ID" value="ETW74938.1"/>
    <property type="molecule type" value="Genomic_DNA"/>
</dbReference>
<evidence type="ECO:0000256" key="3">
    <source>
        <dbReference type="ARBA" id="ARBA00016937"/>
    </source>
</evidence>
<dbReference type="InterPro" id="IPR012337">
    <property type="entry name" value="RNaseH-like_sf"/>
</dbReference>
<dbReference type="GeneID" id="20678378"/>
<dbReference type="InterPro" id="IPR013520">
    <property type="entry name" value="Ribonucl_H"/>
</dbReference>
<dbReference type="STRING" id="747525.W4JN23"/>
<dbReference type="KEGG" id="hir:HETIRDRAFT_56932"/>
<dbReference type="FunCoup" id="W4JN23">
    <property type="interactions" value="598"/>
</dbReference>
<keyword evidence="7" id="KW-0269">Exonuclease</keyword>
<protein>
    <recommendedName>
        <fullName evidence="3">RNA exonuclease 4</fullName>
    </recommendedName>
</protein>
<sequence length="298" mass="32343">NGECLGDMRKLIYGLLPASPVDLSRSKYLALDCEMVGIGPGGKESSLARVSIVDYNGAVVLDEFVRQRERVTDWRTAFSGVRERDMINAKPFDEIQARVADLLKGRILVGHAVHNDLKVLFLSHPRAEQRDTQHLAHKNGQSRGTHPALRNLVRDMFSVQIQGGEHSSVTDARATMAVFRLHRKQWERAYSTMPIRVNNSRSDGVKGKSRAHASMNRPEGGTDGEGANNTTQNRQVKSAAKRKVVHSVGNGGRKGVSSGLSTIITKRSKGGGGGGGGDKSQWWKELGGGAKGALSLSR</sequence>
<comment type="subcellular location">
    <subcellularLocation>
        <location evidence="1">Nucleus</location>
    </subcellularLocation>
</comment>
<feature type="non-terminal residue" evidence="12">
    <location>
        <position position="1"/>
    </location>
</feature>
<dbReference type="GO" id="GO:0005634">
    <property type="term" value="C:nucleus"/>
    <property type="evidence" value="ECO:0007669"/>
    <property type="project" value="UniProtKB-SubCell"/>
</dbReference>
<keyword evidence="13" id="KW-1185">Reference proteome</keyword>
<evidence type="ECO:0000256" key="1">
    <source>
        <dbReference type="ARBA" id="ARBA00004123"/>
    </source>
</evidence>